<evidence type="ECO:0000259" key="6">
    <source>
        <dbReference type="PROSITE" id="PS50157"/>
    </source>
</evidence>
<dbReference type="Pfam" id="PF13912">
    <property type="entry name" value="zf-C2H2_6"/>
    <property type="match status" value="1"/>
</dbReference>
<dbReference type="FunFam" id="3.30.160.60:FF:000624">
    <property type="entry name" value="zinc finger protein 697"/>
    <property type="match status" value="1"/>
</dbReference>
<dbReference type="Pfam" id="PF12874">
    <property type="entry name" value="zf-met"/>
    <property type="match status" value="1"/>
</dbReference>
<dbReference type="PROSITE" id="PS00028">
    <property type="entry name" value="ZINC_FINGER_C2H2_1"/>
    <property type="match status" value="5"/>
</dbReference>
<dbReference type="SUPFAM" id="SSF57667">
    <property type="entry name" value="beta-beta-alpha zinc fingers"/>
    <property type="match status" value="3"/>
</dbReference>
<protein>
    <submittedName>
        <fullName evidence="7">Putative c2h2-type zn-finger protein</fullName>
    </submittedName>
</protein>
<keyword evidence="3 5" id="KW-0863">Zinc-finger</keyword>
<feature type="domain" description="C2H2-type" evidence="6">
    <location>
        <begin position="119"/>
        <end position="146"/>
    </location>
</feature>
<organism evidence="7">
    <name type="scientific">Anopheles marajoara</name>
    <dbReference type="NCBI Taxonomy" id="58244"/>
    <lineage>
        <taxon>Eukaryota</taxon>
        <taxon>Metazoa</taxon>
        <taxon>Ecdysozoa</taxon>
        <taxon>Arthropoda</taxon>
        <taxon>Hexapoda</taxon>
        <taxon>Insecta</taxon>
        <taxon>Pterygota</taxon>
        <taxon>Neoptera</taxon>
        <taxon>Endopterygota</taxon>
        <taxon>Diptera</taxon>
        <taxon>Nematocera</taxon>
        <taxon>Culicoidea</taxon>
        <taxon>Culicidae</taxon>
        <taxon>Anophelinae</taxon>
        <taxon>Anopheles</taxon>
    </lineage>
</organism>
<dbReference type="PROSITE" id="PS50157">
    <property type="entry name" value="ZINC_FINGER_C2H2_2"/>
    <property type="match status" value="5"/>
</dbReference>
<sequence length="269" mass="31168">MTNPPDGMKDQQEELVYEEHETSTDGRLVMVEIELLAHLPCDESDIEKVKHVSCEKSDSEFIDDSEKSIENTVTPSVVGERKRSTTNRKKRRKRRCTICGIFVINLPEHQRMHLGIRNNQCPYCPWSFVHRANLHAHLNIHTRERVFLCDECGAEFASSQGLAQHALIHKDREFECDVCGSRFSRKAYLRLHLENVHKPKLNYKCAVCDRTFVTEAMMQQHLKLHDTAVFSCGVCNRAYQLRKNLLRHMRLSHPLANDTKKMTKVATRA</sequence>
<keyword evidence="1" id="KW-0479">Metal-binding</keyword>
<dbReference type="PANTHER" id="PTHR24379:SF121">
    <property type="entry name" value="C2H2-TYPE DOMAIN-CONTAINING PROTEIN"/>
    <property type="match status" value="1"/>
</dbReference>
<dbReference type="SMART" id="SM00355">
    <property type="entry name" value="ZnF_C2H2"/>
    <property type="match status" value="6"/>
</dbReference>
<reference evidence="7" key="1">
    <citation type="submission" date="2018-01" db="EMBL/GenBank/DDBJ databases">
        <title>An insight into the sialome of Amazonian anophelines.</title>
        <authorList>
            <person name="Ribeiro J.M."/>
            <person name="Scarpassa V."/>
            <person name="Calvo E."/>
        </authorList>
    </citation>
    <scope>NUCLEOTIDE SEQUENCE</scope>
    <source>
        <tissue evidence="7">Salivary glands</tissue>
    </source>
</reference>
<feature type="domain" description="C2H2-type" evidence="6">
    <location>
        <begin position="203"/>
        <end position="225"/>
    </location>
</feature>
<keyword evidence="4" id="KW-0862">Zinc</keyword>
<evidence type="ECO:0000256" key="3">
    <source>
        <dbReference type="ARBA" id="ARBA00022771"/>
    </source>
</evidence>
<dbReference type="Pfam" id="PF00096">
    <property type="entry name" value="zf-C2H2"/>
    <property type="match status" value="3"/>
</dbReference>
<feature type="domain" description="C2H2-type" evidence="6">
    <location>
        <begin position="147"/>
        <end position="174"/>
    </location>
</feature>
<name>A0A2M4BWN6_9DIPT</name>
<proteinExistence type="predicted"/>
<evidence type="ECO:0000256" key="5">
    <source>
        <dbReference type="PROSITE-ProRule" id="PRU00042"/>
    </source>
</evidence>
<feature type="domain" description="C2H2-type" evidence="6">
    <location>
        <begin position="230"/>
        <end position="253"/>
    </location>
</feature>
<dbReference type="InterPro" id="IPR013087">
    <property type="entry name" value="Znf_C2H2_type"/>
</dbReference>
<dbReference type="EMBL" id="GGFJ01008354">
    <property type="protein sequence ID" value="MBW57495.1"/>
    <property type="molecule type" value="Transcribed_RNA"/>
</dbReference>
<dbReference type="Gene3D" id="3.30.160.60">
    <property type="entry name" value="Classic Zinc Finger"/>
    <property type="match status" value="4"/>
</dbReference>
<accession>A0A2M4BWN6</accession>
<evidence type="ECO:0000313" key="7">
    <source>
        <dbReference type="EMBL" id="MBW57495.1"/>
    </source>
</evidence>
<keyword evidence="2" id="KW-0677">Repeat</keyword>
<dbReference type="GO" id="GO:0008270">
    <property type="term" value="F:zinc ion binding"/>
    <property type="evidence" value="ECO:0007669"/>
    <property type="project" value="UniProtKB-KW"/>
</dbReference>
<evidence type="ECO:0000256" key="1">
    <source>
        <dbReference type="ARBA" id="ARBA00022723"/>
    </source>
</evidence>
<dbReference type="PANTHER" id="PTHR24379">
    <property type="entry name" value="KRAB AND ZINC FINGER DOMAIN-CONTAINING"/>
    <property type="match status" value="1"/>
</dbReference>
<dbReference type="AlphaFoldDB" id="A0A2M4BWN6"/>
<feature type="domain" description="C2H2-type" evidence="6">
    <location>
        <begin position="174"/>
        <end position="197"/>
    </location>
</feature>
<evidence type="ECO:0000256" key="4">
    <source>
        <dbReference type="ARBA" id="ARBA00022833"/>
    </source>
</evidence>
<dbReference type="InterPro" id="IPR036236">
    <property type="entry name" value="Znf_C2H2_sf"/>
</dbReference>
<evidence type="ECO:0000256" key="2">
    <source>
        <dbReference type="ARBA" id="ARBA00022737"/>
    </source>
</evidence>